<dbReference type="PANTHER" id="PTHR16134">
    <property type="entry name" value="F-BOX/TPR REPEAT PROTEIN POF3"/>
    <property type="match status" value="1"/>
</dbReference>
<dbReference type="EMBL" id="RBNI01000622">
    <property type="protein sequence ID" value="RUP51586.1"/>
    <property type="molecule type" value="Genomic_DNA"/>
</dbReference>
<evidence type="ECO:0000313" key="3">
    <source>
        <dbReference type="Proteomes" id="UP000268093"/>
    </source>
</evidence>
<feature type="domain" description="F-box" evidence="1">
    <location>
        <begin position="69"/>
        <end position="125"/>
    </location>
</feature>
<dbReference type="InterPro" id="IPR032675">
    <property type="entry name" value="LRR_dom_sf"/>
</dbReference>
<dbReference type="PROSITE" id="PS50181">
    <property type="entry name" value="FBOX"/>
    <property type="match status" value="1"/>
</dbReference>
<keyword evidence="3" id="KW-1185">Reference proteome</keyword>
<reference evidence="2 3" key="1">
    <citation type="journal article" date="2018" name="New Phytol.">
        <title>Phylogenomics of Endogonaceae and evolution of mycorrhizas within Mucoromycota.</title>
        <authorList>
            <person name="Chang Y."/>
            <person name="Desiro A."/>
            <person name="Na H."/>
            <person name="Sandor L."/>
            <person name="Lipzen A."/>
            <person name="Clum A."/>
            <person name="Barry K."/>
            <person name="Grigoriev I.V."/>
            <person name="Martin F.M."/>
            <person name="Stajich J.E."/>
            <person name="Smith M.E."/>
            <person name="Bonito G."/>
            <person name="Spatafora J.W."/>
        </authorList>
    </citation>
    <scope>NUCLEOTIDE SEQUENCE [LARGE SCALE GENOMIC DNA]</scope>
    <source>
        <strain evidence="2 3">GMNB39</strain>
    </source>
</reference>
<sequence>MCATPVHGNMSVVDLAFVIQHSFSWKVASFQCTETGFTNFGLWVTRVCLMPESLTEMSLLYRCQITSKPTRRIHLPIEILHQIFQYLEPEECRDLPLDRLACSLVCRAWSSVARSFFNERSFNPLWCQDHFQVTQLARLVWLLKEAERMGLDFSDLEFGEINIHEGVFQIERSYDIAFDEFSASTLVKLFSQCSINFSNLNIVTNNILQRKKSNFYKRIQPFCSNLHALYIYDYRGGLITHGSSFIRRLNKNIRLIRRFPITIESSTTTISVTYRHATHTSFTEMLLEQCKRLTYRFCALHPISLLGRNRLSYFDTSMQALMFSSSDLEALEFRSKIISSWAYVSSLTLSRLVQRSRYLEHLTITHCSGADDAFLTVLAQSAANLKSLELIACTDITGKNVAYMDEKEYRMTELCVLNLKECDGLYPQFVGRVVASCEKLEELQLPQHLTNNDRLEEVLRLYGFCRKRGGAKWLRKGDF</sequence>
<dbReference type="GO" id="GO:0019005">
    <property type="term" value="C:SCF ubiquitin ligase complex"/>
    <property type="evidence" value="ECO:0007669"/>
    <property type="project" value="TreeGrafter"/>
</dbReference>
<comment type="caution">
    <text evidence="2">The sequence shown here is derived from an EMBL/GenBank/DDBJ whole genome shotgun (WGS) entry which is preliminary data.</text>
</comment>
<dbReference type="SUPFAM" id="SSF81383">
    <property type="entry name" value="F-box domain"/>
    <property type="match status" value="1"/>
</dbReference>
<dbReference type="PANTHER" id="PTHR16134:SF148">
    <property type="entry name" value="S-PHASE KINASE-ASSOCIATED PROTEIN 2, ISOFORM A"/>
    <property type="match status" value="1"/>
</dbReference>
<evidence type="ECO:0000313" key="2">
    <source>
        <dbReference type="EMBL" id="RUP51586.1"/>
    </source>
</evidence>
<protein>
    <recommendedName>
        <fullName evidence="1">F-box domain-containing protein</fullName>
    </recommendedName>
</protein>
<dbReference type="SUPFAM" id="SSF52047">
    <property type="entry name" value="RNI-like"/>
    <property type="match status" value="1"/>
</dbReference>
<dbReference type="Pfam" id="PF12937">
    <property type="entry name" value="F-box-like"/>
    <property type="match status" value="1"/>
</dbReference>
<gene>
    <name evidence="2" type="ORF">BC936DRAFT_147254</name>
</gene>
<dbReference type="InterPro" id="IPR036047">
    <property type="entry name" value="F-box-like_dom_sf"/>
</dbReference>
<dbReference type="GO" id="GO:0031146">
    <property type="term" value="P:SCF-dependent proteasomal ubiquitin-dependent protein catabolic process"/>
    <property type="evidence" value="ECO:0007669"/>
    <property type="project" value="TreeGrafter"/>
</dbReference>
<dbReference type="AlphaFoldDB" id="A0A433DLK8"/>
<dbReference type="OrthoDB" id="550575at2759"/>
<name>A0A433DLK8_9FUNG</name>
<dbReference type="InterPro" id="IPR001810">
    <property type="entry name" value="F-box_dom"/>
</dbReference>
<dbReference type="Proteomes" id="UP000268093">
    <property type="component" value="Unassembled WGS sequence"/>
</dbReference>
<evidence type="ECO:0000259" key="1">
    <source>
        <dbReference type="PROSITE" id="PS50181"/>
    </source>
</evidence>
<dbReference type="Gene3D" id="3.80.10.10">
    <property type="entry name" value="Ribonuclease Inhibitor"/>
    <property type="match status" value="1"/>
</dbReference>
<accession>A0A433DLK8</accession>
<organism evidence="2 3">
    <name type="scientific">Jimgerdemannia flammicorona</name>
    <dbReference type="NCBI Taxonomy" id="994334"/>
    <lineage>
        <taxon>Eukaryota</taxon>
        <taxon>Fungi</taxon>
        <taxon>Fungi incertae sedis</taxon>
        <taxon>Mucoromycota</taxon>
        <taxon>Mucoromycotina</taxon>
        <taxon>Endogonomycetes</taxon>
        <taxon>Endogonales</taxon>
        <taxon>Endogonaceae</taxon>
        <taxon>Jimgerdemannia</taxon>
    </lineage>
</organism>
<dbReference type="Gene3D" id="1.20.1280.50">
    <property type="match status" value="1"/>
</dbReference>
<dbReference type="SMART" id="SM00256">
    <property type="entry name" value="FBOX"/>
    <property type="match status" value="1"/>
</dbReference>
<proteinExistence type="predicted"/>